<protein>
    <recommendedName>
        <fullName evidence="12">ABC transporter domain-containing protein</fullName>
    </recommendedName>
</protein>
<dbReference type="RefSeq" id="WP_051697376.1">
    <property type="nucleotide sequence ID" value="NZ_AUNB01000073.1"/>
</dbReference>
<feature type="transmembrane region" description="Helical" evidence="7">
    <location>
        <begin position="135"/>
        <end position="159"/>
    </location>
</feature>
<dbReference type="GO" id="GO:0140359">
    <property type="term" value="F:ABC-type transporter activity"/>
    <property type="evidence" value="ECO:0007669"/>
    <property type="project" value="InterPro"/>
</dbReference>
<feature type="transmembrane region" description="Helical" evidence="7">
    <location>
        <begin position="18"/>
        <end position="36"/>
    </location>
</feature>
<dbReference type="Gene3D" id="3.40.50.300">
    <property type="entry name" value="P-loop containing nucleotide triphosphate hydrolases"/>
    <property type="match status" value="1"/>
</dbReference>
<dbReference type="PROSITE" id="PS50893">
    <property type="entry name" value="ABC_TRANSPORTER_2"/>
    <property type="match status" value="1"/>
</dbReference>
<dbReference type="Proteomes" id="UP000027471">
    <property type="component" value="Unassembled WGS sequence"/>
</dbReference>
<evidence type="ECO:0000256" key="4">
    <source>
        <dbReference type="ARBA" id="ARBA00022840"/>
    </source>
</evidence>
<dbReference type="SMART" id="SM00382">
    <property type="entry name" value="AAA"/>
    <property type="match status" value="1"/>
</dbReference>
<feature type="transmembrane region" description="Helical" evidence="7">
    <location>
        <begin position="165"/>
        <end position="185"/>
    </location>
</feature>
<evidence type="ECO:0000313" key="11">
    <source>
        <dbReference type="Proteomes" id="UP000027471"/>
    </source>
</evidence>
<dbReference type="Pfam" id="PF00005">
    <property type="entry name" value="ABC_tran"/>
    <property type="match status" value="1"/>
</dbReference>
<dbReference type="GO" id="GO:0034040">
    <property type="term" value="F:ATPase-coupled lipid transmembrane transporter activity"/>
    <property type="evidence" value="ECO:0007669"/>
    <property type="project" value="TreeGrafter"/>
</dbReference>
<reference evidence="10 11" key="1">
    <citation type="journal article" date="2015" name="Antonie Van Leeuwenhoek">
        <title>Thioclava indica sp. nov., isolated from surface seawater of the Indian Ocean.</title>
        <authorList>
            <person name="Liu Y."/>
            <person name="Lai Q."/>
            <person name="Du J."/>
            <person name="Xu H."/>
            <person name="Jiang L."/>
            <person name="Shao Z."/>
        </authorList>
    </citation>
    <scope>NUCLEOTIDE SEQUENCE [LARGE SCALE GENOMIC DNA]</scope>
    <source>
        <strain evidence="10 11">DT23-4</strain>
    </source>
</reference>
<keyword evidence="5 7" id="KW-1133">Transmembrane helix</keyword>
<comment type="caution">
    <text evidence="10">The sequence shown here is derived from an EMBL/GenBank/DDBJ whole genome shotgun (WGS) entry which is preliminary data.</text>
</comment>
<dbReference type="PANTHER" id="PTHR24221">
    <property type="entry name" value="ATP-BINDING CASSETTE SUB-FAMILY B"/>
    <property type="match status" value="1"/>
</dbReference>
<evidence type="ECO:0000259" key="9">
    <source>
        <dbReference type="PROSITE" id="PS50929"/>
    </source>
</evidence>
<dbReference type="PANTHER" id="PTHR24221:SF654">
    <property type="entry name" value="ATP-BINDING CASSETTE SUB-FAMILY B MEMBER 6"/>
    <property type="match status" value="1"/>
</dbReference>
<dbReference type="Gene3D" id="1.20.1560.10">
    <property type="entry name" value="ABC transporter type 1, transmembrane domain"/>
    <property type="match status" value="1"/>
</dbReference>
<dbReference type="GO" id="GO:0005886">
    <property type="term" value="C:plasma membrane"/>
    <property type="evidence" value="ECO:0007669"/>
    <property type="project" value="UniProtKB-SubCell"/>
</dbReference>
<evidence type="ECO:0000259" key="8">
    <source>
        <dbReference type="PROSITE" id="PS50893"/>
    </source>
</evidence>
<keyword evidence="3" id="KW-0547">Nucleotide-binding</keyword>
<evidence type="ECO:0000256" key="3">
    <source>
        <dbReference type="ARBA" id="ARBA00022741"/>
    </source>
</evidence>
<keyword evidence="6 7" id="KW-0472">Membrane</keyword>
<dbReference type="OrthoDB" id="5288404at2"/>
<dbReference type="GO" id="GO:0005524">
    <property type="term" value="F:ATP binding"/>
    <property type="evidence" value="ECO:0007669"/>
    <property type="project" value="UniProtKB-KW"/>
</dbReference>
<keyword evidence="4" id="KW-0067">ATP-binding</keyword>
<proteinExistence type="predicted"/>
<dbReference type="Pfam" id="PF00664">
    <property type="entry name" value="ABC_membrane"/>
    <property type="match status" value="1"/>
</dbReference>
<dbReference type="EMBL" id="AUNB01000073">
    <property type="protein sequence ID" value="KEO53176.1"/>
    <property type="molecule type" value="Genomic_DNA"/>
</dbReference>
<keyword evidence="11" id="KW-1185">Reference proteome</keyword>
<evidence type="ECO:0000256" key="5">
    <source>
        <dbReference type="ARBA" id="ARBA00022989"/>
    </source>
</evidence>
<evidence type="ECO:0000256" key="2">
    <source>
        <dbReference type="ARBA" id="ARBA00022692"/>
    </source>
</evidence>
<feature type="transmembrane region" description="Helical" evidence="7">
    <location>
        <begin position="42"/>
        <end position="62"/>
    </location>
</feature>
<feature type="domain" description="ABC transporter" evidence="8">
    <location>
        <begin position="342"/>
        <end position="574"/>
    </location>
</feature>
<dbReference type="PROSITE" id="PS00211">
    <property type="entry name" value="ABC_TRANSPORTER_1"/>
    <property type="match status" value="1"/>
</dbReference>
<feature type="transmembrane region" description="Helical" evidence="7">
    <location>
        <begin position="281"/>
        <end position="300"/>
    </location>
</feature>
<gene>
    <name evidence="10" type="ORF">DT23_07465</name>
</gene>
<organism evidence="10 11">
    <name type="scientific">Thioclava indica</name>
    <dbReference type="NCBI Taxonomy" id="1353528"/>
    <lineage>
        <taxon>Bacteria</taxon>
        <taxon>Pseudomonadati</taxon>
        <taxon>Pseudomonadota</taxon>
        <taxon>Alphaproteobacteria</taxon>
        <taxon>Rhodobacterales</taxon>
        <taxon>Paracoccaceae</taxon>
        <taxon>Thioclava</taxon>
    </lineage>
</organism>
<dbReference type="InterPro" id="IPR003439">
    <property type="entry name" value="ABC_transporter-like_ATP-bd"/>
</dbReference>
<evidence type="ECO:0008006" key="12">
    <source>
        <dbReference type="Google" id="ProtNLM"/>
    </source>
</evidence>
<dbReference type="AlphaFoldDB" id="A0A074J6Q4"/>
<evidence type="ECO:0000256" key="7">
    <source>
        <dbReference type="SAM" id="Phobius"/>
    </source>
</evidence>
<evidence type="ECO:0000256" key="6">
    <source>
        <dbReference type="ARBA" id="ARBA00023136"/>
    </source>
</evidence>
<dbReference type="InterPro" id="IPR003593">
    <property type="entry name" value="AAA+_ATPase"/>
</dbReference>
<dbReference type="InterPro" id="IPR011527">
    <property type="entry name" value="ABC1_TM_dom"/>
</dbReference>
<dbReference type="SUPFAM" id="SSF90123">
    <property type="entry name" value="ABC transporter transmembrane region"/>
    <property type="match status" value="1"/>
</dbReference>
<sequence length="576" mass="59969">MKVLLILIERLIAQQKTAFTRGLALSFLVLAMGAALLGLSGWFVTAAAAAGVAGIGLGFDFFQPSAGVRGLALGRAVARYGERVLTHDATLRALADLRLALMDGVSRRPHEDQAKLRGAEALNRMTSDVDALDGLLLRLALPFLAGGMVQVSALLMLWWLEGLPIGLAVFVIYLIGGGGGLIWVARAARSDARKAETALQAIRTHALELMRGRADLAVAGALRAQSAQIAAQIDAEAIAKRNLEALDRRVGAVISATTALAGAAALAIGGQMAAAGQITPARAAIGLFVALALAESLMLLRRGMAEIGRMQEAGARVLDLSDTPARPDATTQPAPVSDAPLLCAKGLSFMRPGAQAPVFEGLDFDLHRGETLFLTGPSGAGKSTALAVLAGLLAPSVGTLEMRGVAMAQWPETDLREHLTMVAQRSQLIGGTVGDNLALALPQGAKLPEAEAHAALQAVALDEVIELRGGFAAQLGEGGAGLSGGQAKRLALARAALRRPDVLLLDEPTEGLDPETARATLQGLRQLLPDSGIIVVSHRSPDRAFASREVALISVNAATNRLDRLQNPKNTINNRS</sequence>
<dbReference type="InterPro" id="IPR017871">
    <property type="entry name" value="ABC_transporter-like_CS"/>
</dbReference>
<feature type="domain" description="ABC transmembrane type-1" evidence="9">
    <location>
        <begin position="22"/>
        <end position="309"/>
    </location>
</feature>
<evidence type="ECO:0000256" key="1">
    <source>
        <dbReference type="ARBA" id="ARBA00004651"/>
    </source>
</evidence>
<keyword evidence="2 7" id="KW-0812">Transmembrane</keyword>
<dbReference type="SUPFAM" id="SSF52540">
    <property type="entry name" value="P-loop containing nucleoside triphosphate hydrolases"/>
    <property type="match status" value="1"/>
</dbReference>
<dbReference type="STRING" id="1353528.DT23_07465"/>
<dbReference type="InterPro" id="IPR036640">
    <property type="entry name" value="ABC1_TM_sf"/>
</dbReference>
<dbReference type="InterPro" id="IPR027417">
    <property type="entry name" value="P-loop_NTPase"/>
</dbReference>
<name>A0A074J6Q4_9RHOB</name>
<dbReference type="PROSITE" id="PS50929">
    <property type="entry name" value="ABC_TM1F"/>
    <property type="match status" value="1"/>
</dbReference>
<accession>A0A074J6Q4</accession>
<dbReference type="eggNOG" id="COG4987">
    <property type="taxonomic scope" value="Bacteria"/>
</dbReference>
<dbReference type="GO" id="GO:0016887">
    <property type="term" value="F:ATP hydrolysis activity"/>
    <property type="evidence" value="ECO:0007669"/>
    <property type="project" value="InterPro"/>
</dbReference>
<feature type="transmembrane region" description="Helical" evidence="7">
    <location>
        <begin position="250"/>
        <end position="269"/>
    </location>
</feature>
<comment type="subcellular location">
    <subcellularLocation>
        <location evidence="1">Cell membrane</location>
        <topology evidence="1">Multi-pass membrane protein</topology>
    </subcellularLocation>
</comment>
<dbReference type="InterPro" id="IPR039421">
    <property type="entry name" value="Type_1_exporter"/>
</dbReference>
<evidence type="ECO:0000313" key="10">
    <source>
        <dbReference type="EMBL" id="KEO53176.1"/>
    </source>
</evidence>